<feature type="transmembrane region" description="Helical" evidence="9">
    <location>
        <begin position="373"/>
        <end position="393"/>
    </location>
</feature>
<accession>A0A8H2K6L0</accession>
<dbReference type="Gene3D" id="1.10.510.10">
    <property type="entry name" value="Transferase(Phosphotransferase) domain 1"/>
    <property type="match status" value="1"/>
</dbReference>
<keyword evidence="3" id="KW-0808">Transferase</keyword>
<evidence type="ECO:0000256" key="7">
    <source>
        <dbReference type="PROSITE-ProRule" id="PRU10141"/>
    </source>
</evidence>
<feature type="region of interest" description="Disordered" evidence="8">
    <location>
        <begin position="395"/>
        <end position="414"/>
    </location>
</feature>
<evidence type="ECO:0000256" key="3">
    <source>
        <dbReference type="ARBA" id="ARBA00022679"/>
    </source>
</evidence>
<comment type="caution">
    <text evidence="11">The sequence shown here is derived from an EMBL/GenBank/DDBJ whole genome shotgun (WGS) entry which is preliminary data.</text>
</comment>
<reference evidence="11 12" key="1">
    <citation type="submission" date="2019-06" db="EMBL/GenBank/DDBJ databases">
        <title>Sequencing the genomes of 1000 actinobacteria strains.</title>
        <authorList>
            <person name="Klenk H.-P."/>
        </authorList>
    </citation>
    <scope>NUCLEOTIDE SEQUENCE [LARGE SCALE GENOMIC DNA]</scope>
    <source>
        <strain evidence="11 12">DSM 21947</strain>
    </source>
</reference>
<evidence type="ECO:0000256" key="8">
    <source>
        <dbReference type="SAM" id="MobiDB-lite"/>
    </source>
</evidence>
<dbReference type="EC" id="2.7.11.1" evidence="1"/>
<evidence type="ECO:0000313" key="12">
    <source>
        <dbReference type="Proteomes" id="UP000316560"/>
    </source>
</evidence>
<evidence type="ECO:0000259" key="10">
    <source>
        <dbReference type="PROSITE" id="PS50011"/>
    </source>
</evidence>
<evidence type="ECO:0000256" key="6">
    <source>
        <dbReference type="ARBA" id="ARBA00022840"/>
    </source>
</evidence>
<dbReference type="RefSeq" id="WP_141990305.1">
    <property type="nucleotide sequence ID" value="NZ_VFRA01000001.1"/>
</dbReference>
<keyword evidence="9" id="KW-0472">Membrane</keyword>
<dbReference type="Gene3D" id="3.30.200.20">
    <property type="entry name" value="Phosphorylase Kinase, domain 1"/>
    <property type="match status" value="1"/>
</dbReference>
<organism evidence="11 12">
    <name type="scientific">Rhodoglobus vestalii</name>
    <dbReference type="NCBI Taxonomy" id="193384"/>
    <lineage>
        <taxon>Bacteria</taxon>
        <taxon>Bacillati</taxon>
        <taxon>Actinomycetota</taxon>
        <taxon>Actinomycetes</taxon>
        <taxon>Micrococcales</taxon>
        <taxon>Microbacteriaceae</taxon>
        <taxon>Rhodoglobus</taxon>
    </lineage>
</organism>
<gene>
    <name evidence="11" type="ORF">FB472_1473</name>
</gene>
<keyword evidence="9" id="KW-0812">Transmembrane</keyword>
<dbReference type="InterPro" id="IPR008271">
    <property type="entry name" value="Ser/Thr_kinase_AS"/>
</dbReference>
<dbReference type="PROSITE" id="PS00108">
    <property type="entry name" value="PROTEIN_KINASE_ST"/>
    <property type="match status" value="1"/>
</dbReference>
<dbReference type="EMBL" id="VFRA01000001">
    <property type="protein sequence ID" value="TQO19874.1"/>
    <property type="molecule type" value="Genomic_DNA"/>
</dbReference>
<keyword evidence="6 7" id="KW-0067">ATP-binding</keyword>
<protein>
    <recommendedName>
        <fullName evidence="1">non-specific serine/threonine protein kinase</fullName>
        <ecNumber evidence="1">2.7.11.1</ecNumber>
    </recommendedName>
</protein>
<dbReference type="GO" id="GO:0005524">
    <property type="term" value="F:ATP binding"/>
    <property type="evidence" value="ECO:0007669"/>
    <property type="project" value="UniProtKB-UniRule"/>
</dbReference>
<keyword evidence="4 7" id="KW-0547">Nucleotide-binding</keyword>
<evidence type="ECO:0000256" key="2">
    <source>
        <dbReference type="ARBA" id="ARBA00022527"/>
    </source>
</evidence>
<feature type="domain" description="Protein kinase" evidence="10">
    <location>
        <begin position="26"/>
        <end position="286"/>
    </location>
</feature>
<proteinExistence type="predicted"/>
<dbReference type="PANTHER" id="PTHR43289:SF6">
    <property type="entry name" value="SERINE_THREONINE-PROTEIN KINASE NEKL-3"/>
    <property type="match status" value="1"/>
</dbReference>
<dbReference type="Pfam" id="PF00069">
    <property type="entry name" value="Pkinase"/>
    <property type="match status" value="1"/>
</dbReference>
<dbReference type="AlphaFoldDB" id="A0A8H2K6L0"/>
<keyword evidence="2 11" id="KW-0723">Serine/threonine-protein kinase</keyword>
<dbReference type="Proteomes" id="UP000316560">
    <property type="component" value="Unassembled WGS sequence"/>
</dbReference>
<dbReference type="OrthoDB" id="9762169at2"/>
<keyword evidence="9" id="KW-1133">Transmembrane helix</keyword>
<dbReference type="PROSITE" id="PS50011">
    <property type="entry name" value="PROTEIN_KINASE_DOM"/>
    <property type="match status" value="1"/>
</dbReference>
<dbReference type="PROSITE" id="PS00107">
    <property type="entry name" value="PROTEIN_KINASE_ATP"/>
    <property type="match status" value="1"/>
</dbReference>
<keyword evidence="12" id="KW-1185">Reference proteome</keyword>
<evidence type="ECO:0000256" key="1">
    <source>
        <dbReference type="ARBA" id="ARBA00012513"/>
    </source>
</evidence>
<evidence type="ECO:0000256" key="4">
    <source>
        <dbReference type="ARBA" id="ARBA00022741"/>
    </source>
</evidence>
<dbReference type="GO" id="GO:0004674">
    <property type="term" value="F:protein serine/threonine kinase activity"/>
    <property type="evidence" value="ECO:0007669"/>
    <property type="project" value="UniProtKB-KW"/>
</dbReference>
<evidence type="ECO:0000256" key="9">
    <source>
        <dbReference type="SAM" id="Phobius"/>
    </source>
</evidence>
<dbReference type="PANTHER" id="PTHR43289">
    <property type="entry name" value="MITOGEN-ACTIVATED PROTEIN KINASE KINASE KINASE 20-RELATED"/>
    <property type="match status" value="1"/>
</dbReference>
<feature type="binding site" evidence="7">
    <location>
        <position position="55"/>
    </location>
    <ligand>
        <name>ATP</name>
        <dbReference type="ChEBI" id="CHEBI:30616"/>
    </ligand>
</feature>
<sequence>MSIGKSLRPASNADDEIIGSVIGGRYRVTSLIGRGGMASVYRATDQSLPREVALKLMLPGMADPDEISRQHNEIDTLATLNHHALVTLFDAGTEKTQAADRVFLVMEFIDGPNLREVMTAPLPPGLVAHLGADIAEALHYMHGRGIVHRDVKPANILMAHSELPSRQFHAKLADFGIARLVDGSRLTSTGIIIGSASYLSPEQARGGETAGASDVYSLGLVLLEALTGEKAFPGSTIETISARLNSTPTVPDTLGEVWGELLTNMTALDAEHRPPTMDVAVAMRKLASASEGTEVNVVAPIGMTESLGNDNEDGTALGATKAYTAVVTEATEALSGPDTVTQVSKPVIISSPSRPEPRVTAPKRPLRSIRKKTIGFAIAAVVVIAATVGAVSWSNSQPPAAAPAPTYPEVSGTLGTHLKQLQESVTP</sequence>
<evidence type="ECO:0000313" key="11">
    <source>
        <dbReference type="EMBL" id="TQO19874.1"/>
    </source>
</evidence>
<keyword evidence="5 11" id="KW-0418">Kinase</keyword>
<dbReference type="InterPro" id="IPR000719">
    <property type="entry name" value="Prot_kinase_dom"/>
</dbReference>
<dbReference type="InterPro" id="IPR011009">
    <property type="entry name" value="Kinase-like_dom_sf"/>
</dbReference>
<dbReference type="InterPro" id="IPR017441">
    <property type="entry name" value="Protein_kinase_ATP_BS"/>
</dbReference>
<evidence type="ECO:0000256" key="5">
    <source>
        <dbReference type="ARBA" id="ARBA00022777"/>
    </source>
</evidence>
<dbReference type="CDD" id="cd14014">
    <property type="entry name" value="STKc_PknB_like"/>
    <property type="match status" value="1"/>
</dbReference>
<dbReference type="SUPFAM" id="SSF56112">
    <property type="entry name" value="Protein kinase-like (PK-like)"/>
    <property type="match status" value="1"/>
</dbReference>
<name>A0A8H2K6L0_9MICO</name>
<dbReference type="SMART" id="SM00220">
    <property type="entry name" value="S_TKc"/>
    <property type="match status" value="1"/>
</dbReference>